<dbReference type="GO" id="GO:0006260">
    <property type="term" value="P:DNA replication"/>
    <property type="evidence" value="ECO:0007669"/>
    <property type="project" value="UniProtKB-KW"/>
</dbReference>
<keyword evidence="7 9" id="KW-0234">DNA repair</keyword>
<evidence type="ECO:0000256" key="1">
    <source>
        <dbReference type="ARBA" id="ARBA00022490"/>
    </source>
</evidence>
<dbReference type="RefSeq" id="WP_028311085.1">
    <property type="nucleotide sequence ID" value="NZ_AXWS01000008.1"/>
</dbReference>
<evidence type="ECO:0000256" key="2">
    <source>
        <dbReference type="ARBA" id="ARBA00022679"/>
    </source>
</evidence>
<name>A0A8B6X3B1_9BURK</name>
<keyword evidence="4 9" id="KW-0235">DNA replication</keyword>
<feature type="region of interest" description="Disordered" evidence="10">
    <location>
        <begin position="604"/>
        <end position="630"/>
    </location>
</feature>
<dbReference type="EC" id="2.7.7.7" evidence="9"/>
<dbReference type="GO" id="GO:0008408">
    <property type="term" value="F:3'-5' exonuclease activity"/>
    <property type="evidence" value="ECO:0007669"/>
    <property type="project" value="InterPro"/>
</dbReference>
<evidence type="ECO:0000256" key="7">
    <source>
        <dbReference type="ARBA" id="ARBA00023204"/>
    </source>
</evidence>
<keyword evidence="3 9" id="KW-0548">Nucleotidyltransferase</keyword>
<proteinExistence type="inferred from homology"/>
<evidence type="ECO:0000256" key="9">
    <source>
        <dbReference type="HAMAP-Rule" id="MF_01902"/>
    </source>
</evidence>
<dbReference type="InterPro" id="IPR003141">
    <property type="entry name" value="Pol/His_phosphatase_N"/>
</dbReference>
<evidence type="ECO:0000256" key="6">
    <source>
        <dbReference type="ARBA" id="ARBA00022932"/>
    </source>
</evidence>
<dbReference type="Proteomes" id="UP000675920">
    <property type="component" value="Unplaced"/>
</dbReference>
<sequence length="1139" mass="125546">MPHPAPFPGYAELHARSNFSFLVGASHPRELVAEARRLRYLALAITDECSLAGVVHAWEAARECGLPLITGSEFALDADPAAPPVVIAEEARFGPPLPLPPLAPRLVVLARTRAGYAHLSELISLARMRAPKGDYALTVADLEGRTPGFEHLRGLPDCLVLMLPSVRGTTRDAARRLLAEACWARDLFGADRVWLVAERHYWGEERPHLRSLLWVSAWSGLRITAAGGVLMHHRARKPLQDTLTAIRHGLALPSCGWRLLPNSENHLRPLRRLRVIYRPEWMDESVRIASMCSFDLGELRYEYPTEIVPPGRTPASHLARLALRGAQRRYPRGLPEKVRGLLRHELSLIAELRYEAFFLTIEDIVRFARSRGILCQGRGSAANSAVCFCLGITEVDPDTASLLFERFISRERGEPPDIDVDFEHQRREEVIQYVYAKYGRDRAALAATVIRYRPRSALRDVGKALELDGELMEEVIKSHAWWDGREIRTESLRAAGFDLDSPRVQHWIRLTRELVGFPRHLSQHVGGFVISAGKLTQLVPVENASMDGRSVIQWDKDDLDALGLLKVDVLALGMLTAIRRTLEQLSADPARRAAVRGLGAALSHGSGERRAAPLPVPAAPEADAPDPAPLSMADIPRDCPRTWEMLGRADTVGVFQVESRAQMSMLPRLRPECFYDLVVEVAIVRPGPIVGGMVHPYLRRKQGLEPVEIPHPDLEPALARTLGVPVFQEQVMQVAMLAAGFTAGEADELRRSMAAWRRKGGIDRFRDRLIGGMLARGYARDFAEAIYRQAEGFGEYGFPESHAASFAKLTWVSSWLKCHFPDAFLVALLNSQPMGFYAPAQLVQDAQRHGVEVRGVDVLASDWESRLESGTDADAPPVGALADGASGRAGAALALQPFRPVRLGLHLVSGLSEPVARRIAEVRAGLLARGANFDSVEDLGRRCGLDRDKRSLKLLAEAGALATLAGNRRQARWQAEGVHPLPGMLRDTRRNEAPVAIPAPGEGADIASDYRMLGLTLGRHPLALLRDRLGALRFRSATELARCRPGQVARGCGLVIGRQRPGTARGTMFVTLEDETGPVNVIVRPDLVERQRDELLTARLLGVIGTWQCDGEVKHLVAGRVEDLSALLGQLAPKSRDFH</sequence>
<dbReference type="InterPro" id="IPR016195">
    <property type="entry name" value="Pol/histidinol_Pase-like"/>
</dbReference>
<dbReference type="CDD" id="cd07434">
    <property type="entry name" value="PHP_PolIIIA_DnaE2"/>
    <property type="match status" value="1"/>
</dbReference>
<dbReference type="NCBIfam" id="NF004225">
    <property type="entry name" value="PRK05672.1"/>
    <property type="match status" value="1"/>
</dbReference>
<evidence type="ECO:0000256" key="4">
    <source>
        <dbReference type="ARBA" id="ARBA00022705"/>
    </source>
</evidence>
<evidence type="ECO:0000256" key="3">
    <source>
        <dbReference type="ARBA" id="ARBA00022695"/>
    </source>
</evidence>
<organism evidence="12 13">
    <name type="scientific">Derxia gummosa DSM 723</name>
    <dbReference type="NCBI Taxonomy" id="1121388"/>
    <lineage>
        <taxon>Bacteria</taxon>
        <taxon>Pseudomonadati</taxon>
        <taxon>Pseudomonadota</taxon>
        <taxon>Betaproteobacteria</taxon>
        <taxon>Burkholderiales</taxon>
        <taxon>Alcaligenaceae</taxon>
        <taxon>Derxia</taxon>
    </lineage>
</organism>
<evidence type="ECO:0000256" key="10">
    <source>
        <dbReference type="SAM" id="MobiDB-lite"/>
    </source>
</evidence>
<reference evidence="13" key="1">
    <citation type="submission" date="2025-08" db="UniProtKB">
        <authorList>
            <consortium name="RefSeq"/>
        </authorList>
    </citation>
    <scope>IDENTIFICATION</scope>
</reference>
<comment type="similarity">
    <text evidence="9">Belongs to the DNA polymerase type-C family. DnaE2 subfamily.</text>
</comment>
<evidence type="ECO:0000259" key="11">
    <source>
        <dbReference type="SMART" id="SM00481"/>
    </source>
</evidence>
<dbReference type="Pfam" id="PF17657">
    <property type="entry name" value="DNA_pol3_finger"/>
    <property type="match status" value="1"/>
</dbReference>
<feature type="domain" description="Polymerase/histidinol phosphatase N-terminal" evidence="11">
    <location>
        <begin position="11"/>
        <end position="78"/>
    </location>
</feature>
<dbReference type="PANTHER" id="PTHR32294:SF4">
    <property type="entry name" value="ERROR-PRONE DNA POLYMERASE"/>
    <property type="match status" value="1"/>
</dbReference>
<dbReference type="InterPro" id="IPR040982">
    <property type="entry name" value="DNA_pol3_finger"/>
</dbReference>
<comment type="function">
    <text evidence="9">DNA polymerase involved in damage-induced mutagenesis and translesion synthesis (TLS). It is not the major replicative DNA polymerase.</text>
</comment>
<dbReference type="InterPro" id="IPR023073">
    <property type="entry name" value="DnaE2"/>
</dbReference>
<dbReference type="OrthoDB" id="9803237at2"/>
<dbReference type="Pfam" id="PF14579">
    <property type="entry name" value="HHH_6"/>
    <property type="match status" value="1"/>
</dbReference>
<comment type="catalytic activity">
    <reaction evidence="8 9">
        <text>DNA(n) + a 2'-deoxyribonucleoside 5'-triphosphate = DNA(n+1) + diphosphate</text>
        <dbReference type="Rhea" id="RHEA:22508"/>
        <dbReference type="Rhea" id="RHEA-COMP:17339"/>
        <dbReference type="Rhea" id="RHEA-COMP:17340"/>
        <dbReference type="ChEBI" id="CHEBI:33019"/>
        <dbReference type="ChEBI" id="CHEBI:61560"/>
        <dbReference type="ChEBI" id="CHEBI:173112"/>
        <dbReference type="EC" id="2.7.7.7"/>
    </reaction>
</comment>
<dbReference type="InterPro" id="IPR004805">
    <property type="entry name" value="DnaE2/DnaE/PolC"/>
</dbReference>
<keyword evidence="2 9" id="KW-0808">Transferase</keyword>
<dbReference type="GO" id="GO:0003887">
    <property type="term" value="F:DNA-directed DNA polymerase activity"/>
    <property type="evidence" value="ECO:0007669"/>
    <property type="project" value="UniProtKB-UniRule"/>
</dbReference>
<dbReference type="SUPFAM" id="SSF89550">
    <property type="entry name" value="PHP domain-like"/>
    <property type="match status" value="1"/>
</dbReference>
<comment type="subcellular location">
    <subcellularLocation>
        <location evidence="9">Cytoplasm</location>
    </subcellularLocation>
</comment>
<evidence type="ECO:0000313" key="13">
    <source>
        <dbReference type="RefSeq" id="WP_028311085.1"/>
    </source>
</evidence>
<dbReference type="Gene3D" id="3.20.20.140">
    <property type="entry name" value="Metal-dependent hydrolases"/>
    <property type="match status" value="1"/>
</dbReference>
<dbReference type="InterPro" id="IPR011708">
    <property type="entry name" value="DNA_pol3_alpha_NTPase_dom"/>
</dbReference>
<dbReference type="GO" id="GO:0005737">
    <property type="term" value="C:cytoplasm"/>
    <property type="evidence" value="ECO:0007669"/>
    <property type="project" value="UniProtKB-SubCell"/>
</dbReference>
<evidence type="ECO:0000313" key="12">
    <source>
        <dbReference type="Proteomes" id="UP000675920"/>
    </source>
</evidence>
<dbReference type="InterPro" id="IPR004013">
    <property type="entry name" value="PHP_dom"/>
</dbReference>
<keyword evidence="6 9" id="KW-0239">DNA-directed DNA polymerase</keyword>
<dbReference type="InterPro" id="IPR029460">
    <property type="entry name" value="DNAPol_HHH"/>
</dbReference>
<dbReference type="PANTHER" id="PTHR32294">
    <property type="entry name" value="DNA POLYMERASE III SUBUNIT ALPHA"/>
    <property type="match status" value="1"/>
</dbReference>
<dbReference type="NCBIfam" id="TIGR00594">
    <property type="entry name" value="polc"/>
    <property type="match status" value="1"/>
</dbReference>
<dbReference type="CDD" id="cd04485">
    <property type="entry name" value="DnaE_OBF"/>
    <property type="match status" value="1"/>
</dbReference>
<keyword evidence="1 9" id="KW-0963">Cytoplasm</keyword>
<dbReference type="Pfam" id="PF07733">
    <property type="entry name" value="DNA_pol3_alpha"/>
    <property type="match status" value="1"/>
</dbReference>
<keyword evidence="5 9" id="KW-0227">DNA damage</keyword>
<evidence type="ECO:0000256" key="8">
    <source>
        <dbReference type="ARBA" id="ARBA00049244"/>
    </source>
</evidence>
<evidence type="ECO:0000256" key="5">
    <source>
        <dbReference type="ARBA" id="ARBA00022763"/>
    </source>
</evidence>
<dbReference type="SMART" id="SM00481">
    <property type="entry name" value="POLIIIAc"/>
    <property type="match status" value="1"/>
</dbReference>
<dbReference type="Pfam" id="PF02811">
    <property type="entry name" value="PHP"/>
    <property type="match status" value="1"/>
</dbReference>
<dbReference type="HAMAP" id="MF_01902">
    <property type="entry name" value="DNApol_error_prone"/>
    <property type="match status" value="1"/>
</dbReference>
<dbReference type="AlphaFoldDB" id="A0A8B6X3B1"/>
<dbReference type="GO" id="GO:0006281">
    <property type="term" value="P:DNA repair"/>
    <property type="evidence" value="ECO:0007669"/>
    <property type="project" value="UniProtKB-UniRule"/>
</dbReference>
<accession>A0A8B6X3B1</accession>
<protein>
    <recommendedName>
        <fullName evidence="9">Error-prone DNA polymerase</fullName>
        <ecNumber evidence="9">2.7.7.7</ecNumber>
    </recommendedName>
</protein>
<keyword evidence="12" id="KW-1185">Reference proteome</keyword>
<gene>
    <name evidence="9" type="primary">dnaE2</name>
</gene>